<evidence type="ECO:0000313" key="1">
    <source>
        <dbReference type="EMBL" id="MBZ5712122.1"/>
    </source>
</evidence>
<dbReference type="EMBL" id="JAIRAU010000028">
    <property type="protein sequence ID" value="MBZ5712122.1"/>
    <property type="molecule type" value="Genomic_DNA"/>
</dbReference>
<sequence>MKPGARAVCAIALVTAGCREVEVDLPPTIASSKYIEYHTDADASVICMDDFLAREDAFIERTAMLLGVEPPSRTIHYVWDPSPDESEWPCPPNADCYVEATNTELSAVMSRRARHHHELVHAVEILALGVGHPGLQEGLAEYLGTLETTLTLPDDFPAAVKGAFVAPDPGDYVLAMQFVGWIFEHHGADKYRALRAKMPKDAKLEAFAGVFAAEFGRSLDDALEEMSGEVIYGQDLFDGCADGEVGEIEWTSAGLIETTIEGECGDPWFFGTGFVAGQQGFTGLYAIEVPEAGRYALTVGAVGDGPVPLRGLLGACSFEMLGSGVGSFGGQRREGVLQAGRHVLGIGYPQGPEARGAATVKLEYLGPPP</sequence>
<evidence type="ECO:0000313" key="2">
    <source>
        <dbReference type="Proteomes" id="UP001139031"/>
    </source>
</evidence>
<evidence type="ECO:0008006" key="3">
    <source>
        <dbReference type="Google" id="ProtNLM"/>
    </source>
</evidence>
<comment type="caution">
    <text evidence="1">The sequence shown here is derived from an EMBL/GenBank/DDBJ whole genome shotgun (WGS) entry which is preliminary data.</text>
</comment>
<dbReference type="PROSITE" id="PS51257">
    <property type="entry name" value="PROKAR_LIPOPROTEIN"/>
    <property type="match status" value="1"/>
</dbReference>
<proteinExistence type="predicted"/>
<dbReference type="Proteomes" id="UP001139031">
    <property type="component" value="Unassembled WGS sequence"/>
</dbReference>
<reference evidence="1" key="1">
    <citation type="submission" date="2021-08" db="EMBL/GenBank/DDBJ databases">
        <authorList>
            <person name="Stevens D.C."/>
        </authorList>
    </citation>
    <scope>NUCLEOTIDE SEQUENCE</scope>
    <source>
        <strain evidence="1">DSM 53165</strain>
    </source>
</reference>
<dbReference type="RefSeq" id="WP_224193883.1">
    <property type="nucleotide sequence ID" value="NZ_JAIRAU010000028.1"/>
</dbReference>
<protein>
    <recommendedName>
        <fullName evidence="3">Lipoprotein</fullName>
    </recommendedName>
</protein>
<keyword evidence="2" id="KW-1185">Reference proteome</keyword>
<organism evidence="1 2">
    <name type="scientific">Nannocystis pusilla</name>
    <dbReference type="NCBI Taxonomy" id="889268"/>
    <lineage>
        <taxon>Bacteria</taxon>
        <taxon>Pseudomonadati</taxon>
        <taxon>Myxococcota</taxon>
        <taxon>Polyangia</taxon>
        <taxon>Nannocystales</taxon>
        <taxon>Nannocystaceae</taxon>
        <taxon>Nannocystis</taxon>
    </lineage>
</organism>
<gene>
    <name evidence="1" type="ORF">K7C98_23000</name>
</gene>
<name>A0ABS7TV40_9BACT</name>
<accession>A0ABS7TV40</accession>